<keyword evidence="1 2" id="KW-0238">DNA-binding</keyword>
<dbReference type="PRINTS" id="PR00455">
    <property type="entry name" value="HTHTETR"/>
</dbReference>
<dbReference type="GO" id="GO:0000976">
    <property type="term" value="F:transcription cis-regulatory region binding"/>
    <property type="evidence" value="ECO:0007669"/>
    <property type="project" value="TreeGrafter"/>
</dbReference>
<dbReference type="GO" id="GO:0003700">
    <property type="term" value="F:DNA-binding transcription factor activity"/>
    <property type="evidence" value="ECO:0007669"/>
    <property type="project" value="TreeGrafter"/>
</dbReference>
<dbReference type="PROSITE" id="PS50977">
    <property type="entry name" value="HTH_TETR_2"/>
    <property type="match status" value="1"/>
</dbReference>
<dbReference type="PANTHER" id="PTHR30055">
    <property type="entry name" value="HTH-TYPE TRANSCRIPTIONAL REGULATOR RUTR"/>
    <property type="match status" value="1"/>
</dbReference>
<dbReference type="AlphaFoldDB" id="A0A1V2I5H8"/>
<dbReference type="InterPro" id="IPR040611">
    <property type="entry name" value="AlkX_C"/>
</dbReference>
<gene>
    <name evidence="4" type="ORF">BL253_28980</name>
</gene>
<protein>
    <submittedName>
        <fullName evidence="4">TetR family transcriptional regulator</fullName>
    </submittedName>
</protein>
<dbReference type="RefSeq" id="WP_076820564.1">
    <property type="nucleotide sequence ID" value="NZ_MOMC01000066.1"/>
</dbReference>
<dbReference type="InterPro" id="IPR009057">
    <property type="entry name" value="Homeodomain-like_sf"/>
</dbReference>
<dbReference type="Proteomes" id="UP000188929">
    <property type="component" value="Unassembled WGS sequence"/>
</dbReference>
<dbReference type="OrthoDB" id="4371863at2"/>
<dbReference type="Pfam" id="PF00440">
    <property type="entry name" value="TetR_N"/>
    <property type="match status" value="1"/>
</dbReference>
<evidence type="ECO:0000256" key="2">
    <source>
        <dbReference type="PROSITE-ProRule" id="PRU00335"/>
    </source>
</evidence>
<feature type="domain" description="HTH tetR-type" evidence="3">
    <location>
        <begin position="14"/>
        <end position="74"/>
    </location>
</feature>
<proteinExistence type="predicted"/>
<reference evidence="5" key="1">
    <citation type="submission" date="2016-10" db="EMBL/GenBank/DDBJ databases">
        <title>Frankia sp. NRRL B-16386 Genome sequencing.</title>
        <authorList>
            <person name="Ghodhbane-Gtari F."/>
            <person name="Swanson E."/>
            <person name="Gueddou A."/>
            <person name="Hezbri K."/>
            <person name="Ktari K."/>
            <person name="Nouioui I."/>
            <person name="Morris K."/>
            <person name="Simpson S."/>
            <person name="Abebe-Akele F."/>
            <person name="Thomas K."/>
            <person name="Gtari M."/>
            <person name="Tisa L.S."/>
        </authorList>
    </citation>
    <scope>NUCLEOTIDE SEQUENCE [LARGE SCALE GENOMIC DNA]</scope>
    <source>
        <strain evidence="5">NRRL B-16386</strain>
    </source>
</reference>
<evidence type="ECO:0000256" key="1">
    <source>
        <dbReference type="ARBA" id="ARBA00023125"/>
    </source>
</evidence>
<accession>A0A1V2I5H8</accession>
<evidence type="ECO:0000259" key="3">
    <source>
        <dbReference type="PROSITE" id="PS50977"/>
    </source>
</evidence>
<dbReference type="Gene3D" id="1.10.357.10">
    <property type="entry name" value="Tetracycline Repressor, domain 2"/>
    <property type="match status" value="1"/>
</dbReference>
<keyword evidence="5" id="KW-1185">Reference proteome</keyword>
<dbReference type="InterPro" id="IPR001647">
    <property type="entry name" value="HTH_TetR"/>
</dbReference>
<dbReference type="SUPFAM" id="SSF46689">
    <property type="entry name" value="Homeodomain-like"/>
    <property type="match status" value="1"/>
</dbReference>
<dbReference type="EMBL" id="MOMC01000066">
    <property type="protein sequence ID" value="ONH24902.1"/>
    <property type="molecule type" value="Genomic_DNA"/>
</dbReference>
<dbReference type="InterPro" id="IPR050109">
    <property type="entry name" value="HTH-type_TetR-like_transc_reg"/>
</dbReference>
<name>A0A1V2I5H8_9ACTN</name>
<feature type="DNA-binding region" description="H-T-H motif" evidence="2">
    <location>
        <begin position="37"/>
        <end position="56"/>
    </location>
</feature>
<organism evidence="4 5">
    <name type="scientific">Pseudofrankia asymbiotica</name>
    <dbReference type="NCBI Taxonomy" id="1834516"/>
    <lineage>
        <taxon>Bacteria</taxon>
        <taxon>Bacillati</taxon>
        <taxon>Actinomycetota</taxon>
        <taxon>Actinomycetes</taxon>
        <taxon>Frankiales</taxon>
        <taxon>Frankiaceae</taxon>
        <taxon>Pseudofrankia</taxon>
    </lineage>
</organism>
<dbReference type="PANTHER" id="PTHR30055:SF153">
    <property type="entry name" value="HTH-TYPE TRANSCRIPTIONAL REPRESSOR RV3405C"/>
    <property type="match status" value="1"/>
</dbReference>
<dbReference type="Pfam" id="PF18556">
    <property type="entry name" value="TetR_C_35"/>
    <property type="match status" value="1"/>
</dbReference>
<evidence type="ECO:0000313" key="5">
    <source>
        <dbReference type="Proteomes" id="UP000188929"/>
    </source>
</evidence>
<evidence type="ECO:0000313" key="4">
    <source>
        <dbReference type="EMBL" id="ONH24902.1"/>
    </source>
</evidence>
<comment type="caution">
    <text evidence="4">The sequence shown here is derived from an EMBL/GenBank/DDBJ whole genome shotgun (WGS) entry which is preliminary data.</text>
</comment>
<sequence length="208" mass="21850">MTGESPRFADATRDRLREALLDAAAEILREQGARQARMADVARLAGVSRQTLYQHFGSRDALVRALLLRETGRFLDAVGDAVVSHADDAQAAVAAAFEVFLAAVAEDTLVKSMMTGADGLAGLLAQHGPPLLGAAREQLVTCFHRAWPDGEPADGQLVADCVVRLAMSYLTLPGGAPELTGQSVARILGPFVLAATNTAHRPAATPAQ</sequence>
<dbReference type="STRING" id="1834516.BL253_28980"/>